<organism evidence="3 4">
    <name type="scientific">Anaerotignum faecicola</name>
    <dbReference type="NCBI Taxonomy" id="2358141"/>
    <lineage>
        <taxon>Bacteria</taxon>
        <taxon>Bacillati</taxon>
        <taxon>Bacillota</taxon>
        <taxon>Clostridia</taxon>
        <taxon>Lachnospirales</taxon>
        <taxon>Anaerotignaceae</taxon>
        <taxon>Anaerotignum</taxon>
    </lineage>
</organism>
<dbReference type="GO" id="GO:0016831">
    <property type="term" value="F:carboxy-lyase activity"/>
    <property type="evidence" value="ECO:0007669"/>
    <property type="project" value="InterPro"/>
</dbReference>
<dbReference type="InterPro" id="IPR032465">
    <property type="entry name" value="ACMSD"/>
</dbReference>
<dbReference type="OrthoDB" id="9771932at2"/>
<dbReference type="PANTHER" id="PTHR21240:SF28">
    <property type="entry name" value="ISO-OROTATE DECARBOXYLASE (EUROFUNG)"/>
    <property type="match status" value="1"/>
</dbReference>
<dbReference type="Pfam" id="PF04909">
    <property type="entry name" value="Amidohydro_2"/>
    <property type="match status" value="1"/>
</dbReference>
<evidence type="ECO:0000313" key="3">
    <source>
        <dbReference type="EMBL" id="GCB30200.1"/>
    </source>
</evidence>
<dbReference type="PANTHER" id="PTHR21240">
    <property type="entry name" value="2-AMINO-3-CARBOXYLMUCONATE-6-SEMIALDEHYDE DECARBOXYLASE"/>
    <property type="match status" value="1"/>
</dbReference>
<dbReference type="Gene3D" id="3.20.20.140">
    <property type="entry name" value="Metal-dependent hydrolases"/>
    <property type="match status" value="1"/>
</dbReference>
<dbReference type="InterPro" id="IPR032466">
    <property type="entry name" value="Metal_Hydrolase"/>
</dbReference>
<comment type="caution">
    <text evidence="3">The sequence shown here is derived from an EMBL/GenBank/DDBJ whole genome shotgun (WGS) entry which is preliminary data.</text>
</comment>
<feature type="domain" description="Amidohydrolase-related" evidence="2">
    <location>
        <begin position="45"/>
        <end position="244"/>
    </location>
</feature>
<proteinExistence type="predicted"/>
<dbReference type="Proteomes" id="UP000287361">
    <property type="component" value="Unassembled WGS sequence"/>
</dbReference>
<keyword evidence="1" id="KW-0456">Lyase</keyword>
<accession>A0A401LF79</accession>
<dbReference type="InterPro" id="IPR006680">
    <property type="entry name" value="Amidohydro-rel"/>
</dbReference>
<sequence>MDVKEFKKIDAHAHIGEFGGWAKLSINAEQLIAQMDEFNIEKTLLCSEPNEICLDAVEKYPDRFVGMVYPNPYDGQKAVDMIYDYVQNKGFKGIKANPLKHAYVADAELMDPIMEAAKDLNIPVFMHCGHPPYSLPWSIALLAERHPDVKLVMIHMGHGHGVYIDATLKMAKRYPNLYLEMSGMPMPSKIREAYEEVGADRIMFGTDAPYHPAAVEAMKVMTSGLTEKQIKDVFYNNCAKLMGFDKK</sequence>
<keyword evidence="4" id="KW-1185">Reference proteome</keyword>
<gene>
    <name evidence="3" type="ORF">KGMB03357_18610</name>
</gene>
<evidence type="ECO:0000313" key="4">
    <source>
        <dbReference type="Proteomes" id="UP000287361"/>
    </source>
</evidence>
<name>A0A401LF79_9FIRM</name>
<dbReference type="AlphaFoldDB" id="A0A401LF79"/>
<evidence type="ECO:0000256" key="1">
    <source>
        <dbReference type="ARBA" id="ARBA00023239"/>
    </source>
</evidence>
<dbReference type="CDD" id="cd01292">
    <property type="entry name" value="metallo-dependent_hydrolases"/>
    <property type="match status" value="1"/>
</dbReference>
<dbReference type="GO" id="GO:0019748">
    <property type="term" value="P:secondary metabolic process"/>
    <property type="evidence" value="ECO:0007669"/>
    <property type="project" value="TreeGrafter"/>
</dbReference>
<dbReference type="GO" id="GO:0005737">
    <property type="term" value="C:cytoplasm"/>
    <property type="evidence" value="ECO:0007669"/>
    <property type="project" value="TreeGrafter"/>
</dbReference>
<dbReference type="SUPFAM" id="SSF51556">
    <property type="entry name" value="Metallo-dependent hydrolases"/>
    <property type="match status" value="1"/>
</dbReference>
<evidence type="ECO:0000259" key="2">
    <source>
        <dbReference type="Pfam" id="PF04909"/>
    </source>
</evidence>
<reference evidence="3 4" key="1">
    <citation type="submission" date="2018-10" db="EMBL/GenBank/DDBJ databases">
        <title>Draft Genome Sequence of Anaerotignum sp. KCTC 15736.</title>
        <authorList>
            <person name="Choi S.H."/>
            <person name="Kim J.S."/>
            <person name="Kang S.W."/>
            <person name="Lee J.S."/>
            <person name="Park S.H."/>
        </authorList>
    </citation>
    <scope>NUCLEOTIDE SEQUENCE [LARGE SCALE GENOMIC DNA]</scope>
    <source>
        <strain evidence="3 4">KCTC 15736</strain>
    </source>
</reference>
<keyword evidence="3" id="KW-0378">Hydrolase</keyword>
<dbReference type="EMBL" id="BHVZ01000010">
    <property type="protein sequence ID" value="GCB30200.1"/>
    <property type="molecule type" value="Genomic_DNA"/>
</dbReference>
<protein>
    <submittedName>
        <fullName evidence="3">Metal-dependent hydrolase</fullName>
    </submittedName>
</protein>
<dbReference type="GO" id="GO:0016787">
    <property type="term" value="F:hydrolase activity"/>
    <property type="evidence" value="ECO:0007669"/>
    <property type="project" value="UniProtKB-KW"/>
</dbReference>